<dbReference type="VEuPathDB" id="AmoebaDB:EHI5A_113780"/>
<dbReference type="InterPro" id="IPR013238">
    <property type="entry name" value="RNA_pol_III_Rbc25"/>
</dbReference>
<accession>A0A5K1TWG8</accession>
<dbReference type="Proteomes" id="UP000078387">
    <property type="component" value="Unassembled WGS sequence"/>
</dbReference>
<dbReference type="InterPro" id="IPR045113">
    <property type="entry name" value="Rpb7-like"/>
</dbReference>
<protein>
    <submittedName>
        <fullName evidence="7">DNA-directed RNA polymerase III subunit putative</fullName>
    </submittedName>
</protein>
<evidence type="ECO:0000313" key="8">
    <source>
        <dbReference type="Proteomes" id="UP000078387"/>
    </source>
</evidence>
<evidence type="ECO:0000256" key="5">
    <source>
        <dbReference type="SAM" id="MobiDB-lite"/>
    </source>
</evidence>
<proteinExistence type="inferred from homology"/>
<dbReference type="PANTHER" id="PTHR12709:SF1">
    <property type="entry name" value="DNA-DIRECTED RNA POLYMERASE III SUBUNIT RPC8"/>
    <property type="match status" value="1"/>
</dbReference>
<dbReference type="SUPFAM" id="SSF88798">
    <property type="entry name" value="N-terminal, heterodimerisation domain of RBP7 (RpoE)"/>
    <property type="match status" value="1"/>
</dbReference>
<feature type="domain" description="RNA polymerase III subunit Rpc25" evidence="6">
    <location>
        <begin position="82"/>
        <end position="188"/>
    </location>
</feature>
<dbReference type="SUPFAM" id="SSF50249">
    <property type="entry name" value="Nucleic acid-binding proteins"/>
    <property type="match status" value="1"/>
</dbReference>
<dbReference type="Gene3D" id="2.40.50.140">
    <property type="entry name" value="Nucleic acid-binding proteins"/>
    <property type="match status" value="1"/>
</dbReference>
<dbReference type="EMBL" id="BDEQ01000001">
    <property type="protein sequence ID" value="GAT92012.1"/>
    <property type="molecule type" value="Genomic_DNA"/>
</dbReference>
<comment type="similarity">
    <text evidence="2">Belongs to the eukaryotic RPB7/RPC8 RNA polymerase subunit family.</text>
</comment>
<evidence type="ECO:0000259" key="6">
    <source>
        <dbReference type="Pfam" id="PF08292"/>
    </source>
</evidence>
<dbReference type="GO" id="GO:0005666">
    <property type="term" value="C:RNA polymerase III complex"/>
    <property type="evidence" value="ECO:0007669"/>
    <property type="project" value="TreeGrafter"/>
</dbReference>
<evidence type="ECO:0000256" key="3">
    <source>
        <dbReference type="ARBA" id="ARBA00022478"/>
    </source>
</evidence>
<dbReference type="FunFam" id="2.40.50.140:FF:000522">
    <property type="entry name" value="DNA-directed RNA polymerase III subunit, putative"/>
    <property type="match status" value="1"/>
</dbReference>
<feature type="region of interest" description="Disordered" evidence="5">
    <location>
        <begin position="169"/>
        <end position="217"/>
    </location>
</feature>
<dbReference type="VEuPathDB" id="AmoebaDB:EHI7A_080540"/>
<keyword evidence="4" id="KW-0804">Transcription</keyword>
<dbReference type="InterPro" id="IPR036898">
    <property type="entry name" value="RNA_pol_Rpb7-like_N_sf"/>
</dbReference>
<dbReference type="VEuPathDB" id="AmoebaDB:EHI_050830"/>
<dbReference type="GO" id="GO:0006384">
    <property type="term" value="P:transcription initiation at RNA polymerase III promoter"/>
    <property type="evidence" value="ECO:0007669"/>
    <property type="project" value="TreeGrafter"/>
</dbReference>
<comment type="subcellular location">
    <subcellularLocation>
        <location evidence="1">Nucleus</location>
    </subcellularLocation>
</comment>
<evidence type="ECO:0000313" key="7">
    <source>
        <dbReference type="EMBL" id="GAT92012.1"/>
    </source>
</evidence>
<evidence type="ECO:0000256" key="2">
    <source>
        <dbReference type="ARBA" id="ARBA00009307"/>
    </source>
</evidence>
<dbReference type="InterPro" id="IPR012340">
    <property type="entry name" value="NA-bd_OB-fold"/>
</dbReference>
<feature type="compositionally biased region" description="Basic and acidic residues" evidence="5">
    <location>
        <begin position="175"/>
        <end position="200"/>
    </location>
</feature>
<dbReference type="Pfam" id="PF08292">
    <property type="entry name" value="RNA_pol_Rbc25"/>
    <property type="match status" value="1"/>
</dbReference>
<dbReference type="VEuPathDB" id="AmoebaDB:EHI8A_082140"/>
<evidence type="ECO:0000256" key="1">
    <source>
        <dbReference type="ARBA" id="ARBA00004123"/>
    </source>
</evidence>
<organism evidence="7 8">
    <name type="scientific">Entamoeba histolytica</name>
    <dbReference type="NCBI Taxonomy" id="5759"/>
    <lineage>
        <taxon>Eukaryota</taxon>
        <taxon>Amoebozoa</taxon>
        <taxon>Evosea</taxon>
        <taxon>Archamoebae</taxon>
        <taxon>Mastigamoebida</taxon>
        <taxon>Entamoebidae</taxon>
        <taxon>Entamoeba</taxon>
    </lineage>
</organism>
<sequence>MYIISQFNDSFKVPPNKLEHIIVSIIDSINTKYQNKMIEGKGIGVTLYDIVSMTTPTIAIGTGDVYYEVVFNFIIFSPFQGELIEGRVLRSLPSGIQVTLSFTDSVFIDQCYFPANSDFDEDEQLWYWNYDGTKLPLYINSTIRFKVHHVIMKKQESVKPVVVPQTTLMSNNLKQQKDEKGEKPNEEKKDIKKEETKTDEQTQQDFNQEENEEEKLPLRIYGRINESGLGLTTWWS</sequence>
<keyword evidence="3 7" id="KW-0240">DNA-directed RNA polymerase</keyword>
<dbReference type="Gene3D" id="3.30.1490.120">
    <property type="entry name" value="RNA polymerase Rpb7-like, N-terminal domain"/>
    <property type="match status" value="1"/>
</dbReference>
<dbReference type="AlphaFoldDB" id="A0A5K1TWG8"/>
<comment type="caution">
    <text evidence="7">The sequence shown here is derived from an EMBL/GenBank/DDBJ whole genome shotgun (WGS) entry which is preliminary data.</text>
</comment>
<name>A0A5K1TWG8_ENTHI</name>
<evidence type="ECO:0000256" key="4">
    <source>
        <dbReference type="ARBA" id="ARBA00023163"/>
    </source>
</evidence>
<dbReference type="OMA" id="LGPTLWW"/>
<reference evidence="7 8" key="1">
    <citation type="submission" date="2016-05" db="EMBL/GenBank/DDBJ databases">
        <title>First whole genome sequencing of Entamoeba histolytica HM1:IMSS-clone-6.</title>
        <authorList>
            <person name="Mukherjee Avik.K."/>
            <person name="Izumyama S."/>
            <person name="Nakada-Tsukui K."/>
            <person name="Nozaki T."/>
        </authorList>
    </citation>
    <scope>NUCLEOTIDE SEQUENCE [LARGE SCALE GENOMIC DNA]</scope>
    <source>
        <strain evidence="7 8">HM1:IMSS clone 6</strain>
    </source>
</reference>
<dbReference type="VEuPathDB" id="AmoebaDB:KM1_145190"/>
<gene>
    <name evidence="7" type="ORF">CL6EHI_050830</name>
</gene>
<dbReference type="PANTHER" id="PTHR12709">
    <property type="entry name" value="DNA-DIRECTED RNA POLYMERASE II, III"/>
    <property type="match status" value="1"/>
</dbReference>